<dbReference type="GO" id="GO:0004784">
    <property type="term" value="F:superoxide dismutase activity"/>
    <property type="evidence" value="ECO:0007669"/>
    <property type="project" value="UniProtKB-EC"/>
</dbReference>
<organism evidence="9 10">
    <name type="scientific">Candidatus Auribacter fodinae</name>
    <dbReference type="NCBI Taxonomy" id="2093366"/>
    <lineage>
        <taxon>Bacteria</taxon>
        <taxon>Pseudomonadati</taxon>
        <taxon>Candidatus Auribacterota</taxon>
        <taxon>Candidatus Auribacteria</taxon>
        <taxon>Candidatus Auribacterales</taxon>
        <taxon>Candidatus Auribacteraceae</taxon>
        <taxon>Candidatus Auribacter</taxon>
    </lineage>
</organism>
<name>A0A3A4R3K0_9BACT</name>
<comment type="similarity">
    <text evidence="1 6">Belongs to the iron/manganese superoxide dismutase family.</text>
</comment>
<dbReference type="EMBL" id="QZJZ01000047">
    <property type="protein sequence ID" value="RJP59549.1"/>
    <property type="molecule type" value="Genomic_DNA"/>
</dbReference>
<evidence type="ECO:0000256" key="5">
    <source>
        <dbReference type="PIRSR" id="PIRSR000349-1"/>
    </source>
</evidence>
<feature type="domain" description="Manganese/iron superoxide dismutase N-terminal" evidence="7">
    <location>
        <begin position="2"/>
        <end position="89"/>
    </location>
</feature>
<proteinExistence type="inferred from homology"/>
<dbReference type="EC" id="1.15.1.1" evidence="2 6"/>
<feature type="binding site" evidence="5">
    <location>
        <position position="167"/>
    </location>
    <ligand>
        <name>Mn(2+)</name>
        <dbReference type="ChEBI" id="CHEBI:29035"/>
    </ligand>
</feature>
<dbReference type="InterPro" id="IPR036314">
    <property type="entry name" value="SOD_C_sf"/>
</dbReference>
<dbReference type="FunFam" id="1.10.287.990:FF:000001">
    <property type="entry name" value="Superoxide dismutase"/>
    <property type="match status" value="1"/>
</dbReference>
<dbReference type="InterPro" id="IPR001189">
    <property type="entry name" value="Mn/Fe_SOD"/>
</dbReference>
<dbReference type="AlphaFoldDB" id="A0A3A4R3K0"/>
<accession>A0A3A4R3K0</accession>
<dbReference type="PANTHER" id="PTHR43595">
    <property type="entry name" value="37S RIBOSOMAL PROTEIN S26, MITOCHONDRIAL"/>
    <property type="match status" value="1"/>
</dbReference>
<feature type="domain" description="Manganese/iron superoxide dismutase C-terminal" evidence="8">
    <location>
        <begin position="99"/>
        <end position="200"/>
    </location>
</feature>
<dbReference type="InterPro" id="IPR019831">
    <property type="entry name" value="Mn/Fe_SOD_N"/>
</dbReference>
<evidence type="ECO:0000256" key="6">
    <source>
        <dbReference type="RuleBase" id="RU000414"/>
    </source>
</evidence>
<dbReference type="SUPFAM" id="SSF54719">
    <property type="entry name" value="Fe,Mn superoxide dismutase (SOD), C-terminal domain"/>
    <property type="match status" value="1"/>
</dbReference>
<comment type="function">
    <text evidence="6">Destroys radicals which are normally produced within the cells and which are toxic to biological systems.</text>
</comment>
<protein>
    <recommendedName>
        <fullName evidence="2 6">Superoxide dismutase</fullName>
        <ecNumber evidence="2 6">1.15.1.1</ecNumber>
    </recommendedName>
</protein>
<evidence type="ECO:0000256" key="3">
    <source>
        <dbReference type="ARBA" id="ARBA00022723"/>
    </source>
</evidence>
<evidence type="ECO:0000256" key="1">
    <source>
        <dbReference type="ARBA" id="ARBA00008714"/>
    </source>
</evidence>
<dbReference type="Gene3D" id="3.55.40.20">
    <property type="entry name" value="Iron/manganese superoxide dismutase, C-terminal domain"/>
    <property type="match status" value="1"/>
</dbReference>
<comment type="caution">
    <text evidence="9">The sequence shown here is derived from an EMBL/GenBank/DDBJ whole genome shotgun (WGS) entry which is preliminary data.</text>
</comment>
<keyword evidence="3 5" id="KW-0479">Metal-binding</keyword>
<dbReference type="Proteomes" id="UP000266426">
    <property type="component" value="Unassembled WGS sequence"/>
</dbReference>
<sequence>MSHELGKLPYSYDALEPYIDAQTMELHYTKHHQGYVNNLNNALSKNPELSKWKIEDLLSHLDRVPESIRSAVRNNGGGHYNHSIFWSTLAPANSSNNAPSGNLCDAIDSQFGSFSNCKDQLCSAALSRFGSGWAWLALNKVNRLEILSTANQDNPISDGMCPIFGIDVWEHAYYLKYQNRRADYVNAIFNVLNWKEISERYSNACVLASALRH</sequence>
<dbReference type="PIRSF" id="PIRSF000349">
    <property type="entry name" value="SODismutase"/>
    <property type="match status" value="1"/>
</dbReference>
<evidence type="ECO:0000259" key="8">
    <source>
        <dbReference type="Pfam" id="PF02777"/>
    </source>
</evidence>
<keyword evidence="4 6" id="KW-0560">Oxidoreductase</keyword>
<dbReference type="SUPFAM" id="SSF46609">
    <property type="entry name" value="Fe,Mn superoxide dismutase (SOD), N-terminal domain"/>
    <property type="match status" value="1"/>
</dbReference>
<gene>
    <name evidence="9" type="ORF">C4541_05860</name>
</gene>
<feature type="binding site" evidence="5">
    <location>
        <position position="27"/>
    </location>
    <ligand>
        <name>Mn(2+)</name>
        <dbReference type="ChEBI" id="CHEBI:29035"/>
    </ligand>
</feature>
<dbReference type="PROSITE" id="PS00088">
    <property type="entry name" value="SOD_MN"/>
    <property type="match status" value="1"/>
</dbReference>
<dbReference type="Gene3D" id="1.10.287.990">
    <property type="entry name" value="Fe,Mn superoxide dismutase (SOD) domain"/>
    <property type="match status" value="1"/>
</dbReference>
<dbReference type="GO" id="GO:0005737">
    <property type="term" value="C:cytoplasm"/>
    <property type="evidence" value="ECO:0007669"/>
    <property type="project" value="TreeGrafter"/>
</dbReference>
<evidence type="ECO:0000256" key="2">
    <source>
        <dbReference type="ARBA" id="ARBA00012682"/>
    </source>
</evidence>
<evidence type="ECO:0000313" key="9">
    <source>
        <dbReference type="EMBL" id="RJP59549.1"/>
    </source>
</evidence>
<dbReference type="GO" id="GO:0046872">
    <property type="term" value="F:metal ion binding"/>
    <property type="evidence" value="ECO:0007669"/>
    <property type="project" value="UniProtKB-KW"/>
</dbReference>
<dbReference type="InterPro" id="IPR036324">
    <property type="entry name" value="Mn/Fe_SOD_N_sf"/>
</dbReference>
<comment type="catalytic activity">
    <reaction evidence="6">
        <text>2 superoxide + 2 H(+) = H2O2 + O2</text>
        <dbReference type="Rhea" id="RHEA:20696"/>
        <dbReference type="ChEBI" id="CHEBI:15378"/>
        <dbReference type="ChEBI" id="CHEBI:15379"/>
        <dbReference type="ChEBI" id="CHEBI:16240"/>
        <dbReference type="ChEBI" id="CHEBI:18421"/>
        <dbReference type="EC" id="1.15.1.1"/>
    </reaction>
</comment>
<dbReference type="FunFam" id="3.55.40.20:FF:000004">
    <property type="entry name" value="Superoxide dismutase [Fe]"/>
    <property type="match status" value="1"/>
</dbReference>
<evidence type="ECO:0000313" key="10">
    <source>
        <dbReference type="Proteomes" id="UP000266426"/>
    </source>
</evidence>
<dbReference type="Pfam" id="PF00081">
    <property type="entry name" value="Sod_Fe_N"/>
    <property type="match status" value="1"/>
</dbReference>
<reference evidence="9 10" key="1">
    <citation type="journal article" date="2017" name="ISME J.">
        <title>Energy and carbon metabolisms in a deep terrestrial subsurface fluid microbial community.</title>
        <authorList>
            <person name="Momper L."/>
            <person name="Jungbluth S.P."/>
            <person name="Lee M.D."/>
            <person name="Amend J.P."/>
        </authorList>
    </citation>
    <scope>NUCLEOTIDE SEQUENCE [LARGE SCALE GENOMIC DNA]</scope>
    <source>
        <strain evidence="9">SURF_26</strain>
    </source>
</reference>
<dbReference type="InterPro" id="IPR019833">
    <property type="entry name" value="Mn/Fe_SOD_BS"/>
</dbReference>
<evidence type="ECO:0000256" key="4">
    <source>
        <dbReference type="ARBA" id="ARBA00023002"/>
    </source>
</evidence>
<dbReference type="PRINTS" id="PR01703">
    <property type="entry name" value="MNSODISMTASE"/>
</dbReference>
<dbReference type="Pfam" id="PF02777">
    <property type="entry name" value="Sod_Fe_C"/>
    <property type="match status" value="1"/>
</dbReference>
<feature type="binding site" evidence="5">
    <location>
        <position position="171"/>
    </location>
    <ligand>
        <name>Mn(2+)</name>
        <dbReference type="ChEBI" id="CHEBI:29035"/>
    </ligand>
</feature>
<evidence type="ECO:0000259" key="7">
    <source>
        <dbReference type="Pfam" id="PF00081"/>
    </source>
</evidence>
<feature type="binding site" evidence="5">
    <location>
        <position position="82"/>
    </location>
    <ligand>
        <name>Mn(2+)</name>
        <dbReference type="ChEBI" id="CHEBI:29035"/>
    </ligand>
</feature>
<dbReference type="InterPro" id="IPR019832">
    <property type="entry name" value="Mn/Fe_SOD_C"/>
</dbReference>
<dbReference type="PANTHER" id="PTHR43595:SF2">
    <property type="entry name" value="SMALL RIBOSOMAL SUBUNIT PROTEIN MS42"/>
    <property type="match status" value="1"/>
</dbReference>